<keyword evidence="5 6" id="KW-0067">ATP-binding</keyword>
<organism evidence="9">
    <name type="scientific">Cacopsylla melanoneura</name>
    <dbReference type="NCBI Taxonomy" id="428564"/>
    <lineage>
        <taxon>Eukaryota</taxon>
        <taxon>Metazoa</taxon>
        <taxon>Ecdysozoa</taxon>
        <taxon>Arthropoda</taxon>
        <taxon>Hexapoda</taxon>
        <taxon>Insecta</taxon>
        <taxon>Pterygota</taxon>
        <taxon>Neoptera</taxon>
        <taxon>Paraneoptera</taxon>
        <taxon>Hemiptera</taxon>
        <taxon>Sternorrhyncha</taxon>
        <taxon>Psylloidea</taxon>
        <taxon>Psyllidae</taxon>
        <taxon>Psyllinae</taxon>
        <taxon>Cacopsylla</taxon>
    </lineage>
</organism>
<name>A0A8D8Z1J7_9HEMI</name>
<dbReference type="SUPFAM" id="SSF56112">
    <property type="entry name" value="Protein kinase-like (PK-like)"/>
    <property type="match status" value="1"/>
</dbReference>
<dbReference type="EMBL" id="HBUF01412163">
    <property type="protein sequence ID" value="CAG6739234.1"/>
    <property type="molecule type" value="Transcribed_RNA"/>
</dbReference>
<dbReference type="InterPro" id="IPR008984">
    <property type="entry name" value="SMAD_FHA_dom_sf"/>
</dbReference>
<keyword evidence="3 6" id="KW-0547">Nucleotide-binding</keyword>
<dbReference type="InterPro" id="IPR000253">
    <property type="entry name" value="FHA_dom"/>
</dbReference>
<dbReference type="SMART" id="SM00240">
    <property type="entry name" value="FHA"/>
    <property type="match status" value="1"/>
</dbReference>
<evidence type="ECO:0000256" key="3">
    <source>
        <dbReference type="ARBA" id="ARBA00022741"/>
    </source>
</evidence>
<feature type="binding site" evidence="6">
    <location>
        <position position="197"/>
    </location>
    <ligand>
        <name>ATP</name>
        <dbReference type="ChEBI" id="CHEBI:30616"/>
    </ligand>
</feature>
<dbReference type="PROSITE" id="PS50006">
    <property type="entry name" value="FHA_DOMAIN"/>
    <property type="match status" value="1"/>
</dbReference>
<dbReference type="PROSITE" id="PS00107">
    <property type="entry name" value="PROTEIN_KINASE_ATP"/>
    <property type="match status" value="1"/>
</dbReference>
<dbReference type="GO" id="GO:0004674">
    <property type="term" value="F:protein serine/threonine kinase activity"/>
    <property type="evidence" value="ECO:0007669"/>
    <property type="project" value="UniProtKB-KW"/>
</dbReference>
<dbReference type="InterPro" id="IPR011009">
    <property type="entry name" value="Kinase-like_dom_sf"/>
</dbReference>
<evidence type="ECO:0000313" key="9">
    <source>
        <dbReference type="EMBL" id="CAG6739234.1"/>
    </source>
</evidence>
<dbReference type="AlphaFoldDB" id="A0A8D8Z1J7"/>
<dbReference type="SMART" id="SM00220">
    <property type="entry name" value="S_TKc"/>
    <property type="match status" value="1"/>
</dbReference>
<dbReference type="PROSITE" id="PS50011">
    <property type="entry name" value="PROTEIN_KINASE_DOM"/>
    <property type="match status" value="1"/>
</dbReference>
<dbReference type="InterPro" id="IPR017441">
    <property type="entry name" value="Protein_kinase_ATP_BS"/>
</dbReference>
<protein>
    <submittedName>
        <fullName evidence="9">Serine/threonine-protein kinase Chk2</fullName>
    </submittedName>
</protein>
<accession>A0A8D8Z1J7</accession>
<dbReference type="SUPFAM" id="SSF49879">
    <property type="entry name" value="SMAD/FHA domain"/>
    <property type="match status" value="1"/>
</dbReference>
<dbReference type="Pfam" id="PF00498">
    <property type="entry name" value="FHA"/>
    <property type="match status" value="1"/>
</dbReference>
<dbReference type="Gene3D" id="1.10.510.10">
    <property type="entry name" value="Transferase(Phosphotransferase) domain 1"/>
    <property type="match status" value="1"/>
</dbReference>
<feature type="domain" description="Protein kinase" evidence="8">
    <location>
        <begin position="168"/>
        <end position="299"/>
    </location>
</feature>
<dbReference type="PANTHER" id="PTHR24347">
    <property type="entry name" value="SERINE/THREONINE-PROTEIN KINASE"/>
    <property type="match status" value="1"/>
</dbReference>
<evidence type="ECO:0000259" key="8">
    <source>
        <dbReference type="PROSITE" id="PS50011"/>
    </source>
</evidence>
<dbReference type="InterPro" id="IPR000719">
    <property type="entry name" value="Prot_kinase_dom"/>
</dbReference>
<keyword evidence="4 9" id="KW-0418">Kinase</keyword>
<dbReference type="Gene3D" id="2.60.200.20">
    <property type="match status" value="1"/>
</dbReference>
<evidence type="ECO:0000256" key="5">
    <source>
        <dbReference type="ARBA" id="ARBA00022840"/>
    </source>
</evidence>
<keyword evidence="2" id="KW-0808">Transferase</keyword>
<evidence type="ECO:0000259" key="7">
    <source>
        <dbReference type="PROSITE" id="PS50006"/>
    </source>
</evidence>
<feature type="domain" description="FHA" evidence="7">
    <location>
        <begin position="65"/>
        <end position="121"/>
    </location>
</feature>
<evidence type="ECO:0000256" key="6">
    <source>
        <dbReference type="PROSITE-ProRule" id="PRU10141"/>
    </source>
</evidence>
<dbReference type="FunFam" id="3.30.200.20:FF:000042">
    <property type="entry name" value="Aurora kinase A"/>
    <property type="match status" value="1"/>
</dbReference>
<dbReference type="Pfam" id="PF00069">
    <property type="entry name" value="Pkinase"/>
    <property type="match status" value="1"/>
</dbReference>
<proteinExistence type="predicted"/>
<evidence type="ECO:0000256" key="1">
    <source>
        <dbReference type="ARBA" id="ARBA00022527"/>
    </source>
</evidence>
<evidence type="ECO:0000256" key="2">
    <source>
        <dbReference type="ARBA" id="ARBA00022679"/>
    </source>
</evidence>
<reference evidence="9" key="1">
    <citation type="submission" date="2021-05" db="EMBL/GenBank/DDBJ databases">
        <authorList>
            <person name="Alioto T."/>
            <person name="Alioto T."/>
            <person name="Gomez Garrido J."/>
        </authorList>
    </citation>
    <scope>NUCLEOTIDE SEQUENCE</scope>
</reference>
<keyword evidence="1" id="KW-0723">Serine/threonine-protein kinase</keyword>
<dbReference type="GO" id="GO:0005524">
    <property type="term" value="F:ATP binding"/>
    <property type="evidence" value="ECO:0007669"/>
    <property type="project" value="UniProtKB-UniRule"/>
</dbReference>
<sequence>MDLFSQQDTNQNDVITQPYECDELPDTPELDVESAPNSFEFPNLWGTLISIDSGMKHIELSKDEYSFGRDCHQVDCVLRHSSCLDDNFSRKHFTIGFNGSNREAYIIDNSTNGTLVNSDKLVKDVRHHLQHLSRINVISEKNKVFIFLDELKYQEVRSKMSDTILSKYFICDVVGKGCFGTVKLCVQKETKMYLAIKEVENSIDGDNNRKYFASEVANLKAVCHPNIVTLYESFLWRDSIYMVLEYVSGGDLSSKIAECGKLGEPDCRGIVYQIALALQYLHSLHIVHRDLKPANIYNL</sequence>
<evidence type="ECO:0000256" key="4">
    <source>
        <dbReference type="ARBA" id="ARBA00022777"/>
    </source>
</evidence>